<organism evidence="1">
    <name type="scientific">Paramoeba aestuarina</name>
    <dbReference type="NCBI Taxonomy" id="180227"/>
    <lineage>
        <taxon>Eukaryota</taxon>
        <taxon>Amoebozoa</taxon>
        <taxon>Discosea</taxon>
        <taxon>Flabellinia</taxon>
        <taxon>Dactylopodida</taxon>
        <taxon>Paramoebidae</taxon>
        <taxon>Paramoeba</taxon>
    </lineage>
</organism>
<dbReference type="EMBL" id="HBKR01002310">
    <property type="protein sequence ID" value="CAE2269779.1"/>
    <property type="molecule type" value="Transcribed_RNA"/>
</dbReference>
<evidence type="ECO:0000313" key="1">
    <source>
        <dbReference type="EMBL" id="CAE2269779.1"/>
    </source>
</evidence>
<dbReference type="AlphaFoldDB" id="A0A7S4N7A9"/>
<proteinExistence type="predicted"/>
<reference evidence="1" key="1">
    <citation type="submission" date="2021-01" db="EMBL/GenBank/DDBJ databases">
        <authorList>
            <person name="Corre E."/>
            <person name="Pelletier E."/>
            <person name="Niang G."/>
            <person name="Scheremetjew M."/>
            <person name="Finn R."/>
            <person name="Kale V."/>
            <person name="Holt S."/>
            <person name="Cochrane G."/>
            <person name="Meng A."/>
            <person name="Brown T."/>
            <person name="Cohen L."/>
        </authorList>
    </citation>
    <scope>NUCLEOTIDE SEQUENCE</scope>
    <source>
        <strain evidence="1">SoJaBio B1-5/56/2</strain>
    </source>
</reference>
<gene>
    <name evidence="1" type="ORF">NAES01612_LOCUS1505</name>
</gene>
<accession>A0A7S4N7A9</accession>
<protein>
    <submittedName>
        <fullName evidence="1">Uncharacterized protein</fullName>
    </submittedName>
</protein>
<name>A0A7S4N7A9_9EUKA</name>
<sequence length="110" mass="11999">MEITKELIEVQNFSRQAVPLAKPRVGFVDGNVPARQREENEEGTGLMLPVSVAGAPWAKYSCKSDLNRYTNSTGIEFHSLFIDEVSGIVLETTMGASAHRGSSETSLEVI</sequence>